<accession>Q5BT26</accession>
<evidence type="ECO:0000313" key="1">
    <source>
        <dbReference type="EMBL" id="AAX30309.1"/>
    </source>
</evidence>
<protein>
    <submittedName>
        <fullName evidence="1">SJCHGC02958 protein</fullName>
    </submittedName>
</protein>
<reference evidence="1" key="1">
    <citation type="submission" date="2005-01" db="EMBL/GenBank/DDBJ databases">
        <authorList>
            <person name="Han Z."/>
        </authorList>
    </citation>
    <scope>NUCLEOTIDE SEQUENCE</scope>
</reference>
<dbReference type="AlphaFoldDB" id="Q5BT26"/>
<name>Q5BT26_SCHJA</name>
<organism evidence="1">
    <name type="scientific">Schistosoma japonicum</name>
    <name type="common">Blood fluke</name>
    <dbReference type="NCBI Taxonomy" id="6182"/>
    <lineage>
        <taxon>Eukaryota</taxon>
        <taxon>Metazoa</taxon>
        <taxon>Spiralia</taxon>
        <taxon>Lophotrochozoa</taxon>
        <taxon>Platyhelminthes</taxon>
        <taxon>Trematoda</taxon>
        <taxon>Digenea</taxon>
        <taxon>Strigeidida</taxon>
        <taxon>Schistosomatoidea</taxon>
        <taxon>Schistosomatidae</taxon>
        <taxon>Schistosoma</taxon>
    </lineage>
</organism>
<reference evidence="1" key="2">
    <citation type="journal article" date="2006" name="PLoS Pathog.">
        <title>New perspectives on host-parasite interplay by comparative transcriptomic and proteomic analyses of Schistosoma japonicum.</title>
        <authorList>
            <person name="Liu F."/>
            <person name="Lu J."/>
            <person name="Hu W."/>
            <person name="Wang S.Y."/>
            <person name="Cui S.J."/>
            <person name="Chi M."/>
            <person name="Yan Q."/>
            <person name="Wang X.R."/>
            <person name="Song H.D."/>
            <person name="Xu X.N."/>
            <person name="Wang J.J."/>
            <person name="Zhang X.L."/>
            <person name="Zhang X."/>
            <person name="Wang Z.Q."/>
            <person name="Xue C.L."/>
            <person name="Brindley P.J."/>
            <person name="McManus D.P."/>
            <person name="Yang P.Y."/>
            <person name="Feng Z."/>
            <person name="Chen Z."/>
            <person name="Han Z.G."/>
        </authorList>
    </citation>
    <scope>NUCLEOTIDE SEQUENCE</scope>
</reference>
<sequence>MSEEEIAIEKMCDFERYLEMQVDVHELAIQDGCILEWDMQHEPNKAIGISLLSIGSSKT</sequence>
<proteinExistence type="evidence at transcript level"/>
<dbReference type="EMBL" id="AY915088">
    <property type="protein sequence ID" value="AAX30309.1"/>
    <property type="molecule type" value="mRNA"/>
</dbReference>